<reference evidence="2 3" key="1">
    <citation type="submission" date="2018-10" db="EMBL/GenBank/DDBJ databases">
        <title>Genomic Encyclopedia of Archaeal and Bacterial Type Strains, Phase II (KMG-II): from individual species to whole genera.</title>
        <authorList>
            <person name="Goeker M."/>
        </authorList>
    </citation>
    <scope>NUCLEOTIDE SEQUENCE [LARGE SCALE GENOMIC DNA]</scope>
    <source>
        <strain evidence="2 3">DSM 43383</strain>
    </source>
</reference>
<dbReference type="Pfam" id="PF01636">
    <property type="entry name" value="APH"/>
    <property type="match status" value="1"/>
</dbReference>
<dbReference type="GO" id="GO:0016740">
    <property type="term" value="F:transferase activity"/>
    <property type="evidence" value="ECO:0007669"/>
    <property type="project" value="UniProtKB-KW"/>
</dbReference>
<feature type="domain" description="Aminoglycoside phosphotransferase" evidence="1">
    <location>
        <begin position="43"/>
        <end position="239"/>
    </location>
</feature>
<sequence length="305" mass="33217">MTTQVDARRDLGRQVRALTAEHGPFAPLTISGYSATSRNAANTAIFKAYLTLDSRGRARREALALGRARDLGMMVPELMAFGAAGDTYWSLLSVMPGKSLAVRSEDGLLEFFDTASRALAPLHAKPAPNARSCWAGPGGSTTDLLLGQLTSRWAHHAWADDLRAALWTAERIPRVLLHGDVKPDHLIVSDDTVSVVDWEAAACGPITLDHADMIFHALRDLAFNDGVEPDPAGVAAALGPWRVGDAITGLLTWRLVLWADRRRREDFARLPASLLRRLLDSRTIDDAVALTWQVINTMKDGGTPR</sequence>
<evidence type="ECO:0000259" key="1">
    <source>
        <dbReference type="Pfam" id="PF01636"/>
    </source>
</evidence>
<keyword evidence="2" id="KW-0808">Transferase</keyword>
<dbReference type="InterPro" id="IPR002575">
    <property type="entry name" value="Aminoglycoside_PTrfase"/>
</dbReference>
<protein>
    <submittedName>
        <fullName evidence="2">Phosphotransferase family enzyme</fullName>
    </submittedName>
</protein>
<dbReference type="Gene3D" id="3.90.1200.10">
    <property type="match status" value="1"/>
</dbReference>
<proteinExistence type="predicted"/>
<dbReference type="EMBL" id="RBWU01000001">
    <property type="protein sequence ID" value="RKS78671.1"/>
    <property type="molecule type" value="Genomic_DNA"/>
</dbReference>
<dbReference type="AlphaFoldDB" id="A0A495QWW5"/>
<gene>
    <name evidence="2" type="ORF">BZB76_0091</name>
</gene>
<name>A0A495QWW5_9ACTN</name>
<organism evidence="2 3">
    <name type="scientific">Actinomadura pelletieri DSM 43383</name>
    <dbReference type="NCBI Taxonomy" id="1120940"/>
    <lineage>
        <taxon>Bacteria</taxon>
        <taxon>Bacillati</taxon>
        <taxon>Actinomycetota</taxon>
        <taxon>Actinomycetes</taxon>
        <taxon>Streptosporangiales</taxon>
        <taxon>Thermomonosporaceae</taxon>
        <taxon>Actinomadura</taxon>
    </lineage>
</organism>
<dbReference type="InterPro" id="IPR011009">
    <property type="entry name" value="Kinase-like_dom_sf"/>
</dbReference>
<accession>A0A495QWW5</accession>
<dbReference type="SUPFAM" id="SSF56112">
    <property type="entry name" value="Protein kinase-like (PK-like)"/>
    <property type="match status" value="1"/>
</dbReference>
<dbReference type="Proteomes" id="UP000274601">
    <property type="component" value="Unassembled WGS sequence"/>
</dbReference>
<evidence type="ECO:0000313" key="2">
    <source>
        <dbReference type="EMBL" id="RKS78671.1"/>
    </source>
</evidence>
<keyword evidence="3" id="KW-1185">Reference proteome</keyword>
<evidence type="ECO:0000313" key="3">
    <source>
        <dbReference type="Proteomes" id="UP000274601"/>
    </source>
</evidence>
<comment type="caution">
    <text evidence="2">The sequence shown here is derived from an EMBL/GenBank/DDBJ whole genome shotgun (WGS) entry which is preliminary data.</text>
</comment>